<evidence type="ECO:0000256" key="2">
    <source>
        <dbReference type="SAM" id="Phobius"/>
    </source>
</evidence>
<keyword evidence="2" id="KW-1133">Transmembrane helix</keyword>
<organism evidence="3 4">
    <name type="scientific">Nocardia bovistercoris</name>
    <dbReference type="NCBI Taxonomy" id="2785916"/>
    <lineage>
        <taxon>Bacteria</taxon>
        <taxon>Bacillati</taxon>
        <taxon>Actinomycetota</taxon>
        <taxon>Actinomycetes</taxon>
        <taxon>Mycobacteriales</taxon>
        <taxon>Nocardiaceae</taxon>
        <taxon>Nocardia</taxon>
    </lineage>
</organism>
<feature type="transmembrane region" description="Helical" evidence="2">
    <location>
        <begin position="96"/>
        <end position="114"/>
    </location>
</feature>
<dbReference type="Proteomes" id="UP000655751">
    <property type="component" value="Unassembled WGS sequence"/>
</dbReference>
<feature type="compositionally biased region" description="Acidic residues" evidence="1">
    <location>
        <begin position="146"/>
        <end position="161"/>
    </location>
</feature>
<protein>
    <submittedName>
        <fullName evidence="3">Uncharacterized protein</fullName>
    </submittedName>
</protein>
<sequence length="161" mass="17329">MSVRREITYTDELLSDGTVHRRYSDARQEWRMRGHGVVTWRDHSGGSGADEPLGPKLIKRVFHDGTVRYGRECGYGRTLWSDGTLTVNRSSFGGRLGMILAGVAGGALLGSLVMPPDFLSPGEEEELRNQAMAQQSSSGGGGEDYGAWDDDSGDDGGGDFG</sequence>
<comment type="caution">
    <text evidence="3">The sequence shown here is derived from an EMBL/GenBank/DDBJ whole genome shotgun (WGS) entry which is preliminary data.</text>
</comment>
<reference evidence="3" key="1">
    <citation type="submission" date="2020-11" db="EMBL/GenBank/DDBJ databases">
        <title>Nocardia NEAU-351.nov., a novel actinomycete isolated from the cow dung.</title>
        <authorList>
            <person name="Zhang X."/>
        </authorList>
    </citation>
    <scope>NUCLEOTIDE SEQUENCE</scope>
    <source>
        <strain evidence="3">NEAU-351</strain>
    </source>
</reference>
<evidence type="ECO:0000256" key="1">
    <source>
        <dbReference type="SAM" id="MobiDB-lite"/>
    </source>
</evidence>
<accession>A0A931IIZ0</accession>
<evidence type="ECO:0000313" key="4">
    <source>
        <dbReference type="Proteomes" id="UP000655751"/>
    </source>
</evidence>
<keyword evidence="2" id="KW-0812">Transmembrane</keyword>
<dbReference type="EMBL" id="JADMLG010000025">
    <property type="protein sequence ID" value="MBH0781468.1"/>
    <property type="molecule type" value="Genomic_DNA"/>
</dbReference>
<feature type="region of interest" description="Disordered" evidence="1">
    <location>
        <begin position="121"/>
        <end position="161"/>
    </location>
</feature>
<keyword evidence="4" id="KW-1185">Reference proteome</keyword>
<dbReference type="RefSeq" id="WP_196153757.1">
    <property type="nucleotide sequence ID" value="NZ_JADMLG010000025.1"/>
</dbReference>
<proteinExistence type="predicted"/>
<gene>
    <name evidence="3" type="ORF">IT779_34880</name>
</gene>
<keyword evidence="2" id="KW-0472">Membrane</keyword>
<dbReference type="AlphaFoldDB" id="A0A931IIZ0"/>
<name>A0A931IIZ0_9NOCA</name>
<evidence type="ECO:0000313" key="3">
    <source>
        <dbReference type="EMBL" id="MBH0781468.1"/>
    </source>
</evidence>